<proteinExistence type="predicted"/>
<protein>
    <submittedName>
        <fullName evidence="2">Uncharacterized protein</fullName>
    </submittedName>
</protein>
<gene>
    <name evidence="2" type="ORF">ACFFQA_13235</name>
</gene>
<keyword evidence="3" id="KW-1185">Reference proteome</keyword>
<evidence type="ECO:0000313" key="2">
    <source>
        <dbReference type="EMBL" id="MFB9904900.1"/>
    </source>
</evidence>
<evidence type="ECO:0000256" key="1">
    <source>
        <dbReference type="SAM" id="MobiDB-lite"/>
    </source>
</evidence>
<accession>A0ABV5ZVH5</accession>
<dbReference type="EMBL" id="JBHLZU010000010">
    <property type="protein sequence ID" value="MFB9904900.1"/>
    <property type="molecule type" value="Genomic_DNA"/>
</dbReference>
<reference evidence="2 3" key="1">
    <citation type="submission" date="2024-09" db="EMBL/GenBank/DDBJ databases">
        <authorList>
            <person name="Sun Q."/>
            <person name="Mori K."/>
        </authorList>
    </citation>
    <scope>NUCLEOTIDE SEQUENCE [LARGE SCALE GENOMIC DNA]</scope>
    <source>
        <strain evidence="2 3">TBRC 7907</strain>
    </source>
</reference>
<feature type="region of interest" description="Disordered" evidence="1">
    <location>
        <begin position="190"/>
        <end position="222"/>
    </location>
</feature>
<organism evidence="2 3">
    <name type="scientific">Allokutzneria oryzae</name>
    <dbReference type="NCBI Taxonomy" id="1378989"/>
    <lineage>
        <taxon>Bacteria</taxon>
        <taxon>Bacillati</taxon>
        <taxon>Actinomycetota</taxon>
        <taxon>Actinomycetes</taxon>
        <taxon>Pseudonocardiales</taxon>
        <taxon>Pseudonocardiaceae</taxon>
        <taxon>Allokutzneria</taxon>
    </lineage>
</organism>
<comment type="caution">
    <text evidence="2">The sequence shown here is derived from an EMBL/GenBank/DDBJ whole genome shotgun (WGS) entry which is preliminary data.</text>
</comment>
<name>A0ABV5ZVH5_9PSEU</name>
<dbReference type="RefSeq" id="WP_377852099.1">
    <property type="nucleotide sequence ID" value="NZ_JBHLZU010000010.1"/>
</dbReference>
<evidence type="ECO:0000313" key="3">
    <source>
        <dbReference type="Proteomes" id="UP001589693"/>
    </source>
</evidence>
<dbReference type="Proteomes" id="UP001589693">
    <property type="component" value="Unassembled WGS sequence"/>
</dbReference>
<sequence length="222" mass="24351">MLDGLHRLATLIHPVHPAVLRGVLLQWLTDAHYEAGTLQQRREVSSRGDWVNQNSFGTDRYQFLLRTADTLVRELPDLVVARPHGSLVLNLNGAAIYQFRMENPPHGLVRAGDFREELLSDEPADTGQLELLTGAFLHLGGRELVLLPWAGTDTGGLREAWIGSGALNAEKKIDWDWCLSFDHLVTGSPDGPPGTHLATGFDGPEPKVDLRPRTDEAGTEAG</sequence>
<feature type="compositionally biased region" description="Basic and acidic residues" evidence="1">
    <location>
        <begin position="204"/>
        <end position="216"/>
    </location>
</feature>